<feature type="domain" description="JmjC" evidence="3">
    <location>
        <begin position="147"/>
        <end position="351"/>
    </location>
</feature>
<gene>
    <name evidence="4" type="ORF">C2E20_6383</name>
</gene>
<dbReference type="PROSITE" id="PS51184">
    <property type="entry name" value="JMJC"/>
    <property type="match status" value="1"/>
</dbReference>
<dbReference type="Gene3D" id="2.60.120.650">
    <property type="entry name" value="Cupin"/>
    <property type="match status" value="1"/>
</dbReference>
<dbReference type="SUPFAM" id="SSF51197">
    <property type="entry name" value="Clavaminate synthase-like"/>
    <property type="match status" value="1"/>
</dbReference>
<comment type="similarity">
    <text evidence="1">Belongs to the JARID1 histone demethylase family.</text>
</comment>
<name>A0A2P6V7U4_9CHLO</name>
<accession>A0A2P6V7U4</accession>
<sequence length="553" mass="60035">MERNLPVVVQGATEGWRAAREWVAPGGGVNFDLLGELFGGAEVAVTDTARHHQGCGPCQEMRLSQYLVWWREQQQRQQQEQQQRAAGKQQGAPGEAASAAAAAAGGAAAAAAACQSGVSPQQWRQQQQQPTGYQQQQPLLYCKDWHLAAAFPSYQAYIPPPFFADDWLNEYFDATQGAVAQRGAQQQQQRQGEQAEGEPPPQQQRQEQQEQQQQQGSRVAASDYRFVYMGPQGTCTPLHADVLRSNSWSANVVGRKRWRLLPPCHSHLLQDRHGRGTAWDFCADDPEGLYPGLPEAWRRLVTVEQQPGEAIFVPSGWFHTVENLDDCVSINHNWLNGHNVHWAWMLLRAERAAAEAGIKDCRELSGPAEFECLVQRNMRANAGLDWAGLGALLRCIADASLHALAEAGRALGTTAAAEQAPTAALVALLLTDPAAAPAAAAEPAAAAGPAAAEPEEPAAPGGVWYHAFRLLRAGLVLRDLLAEQRRIHAACQQQQAAWLQRQQRQRADADGSAADAAQHAEQGAARQLAAEVEANSGCLARIERRLQALGVAL</sequence>
<dbReference type="InterPro" id="IPR003347">
    <property type="entry name" value="JmjC_dom"/>
</dbReference>
<dbReference type="PANTHER" id="PTHR12480:SF6">
    <property type="entry name" value="2-OXOGLUTARATE AND IRON-DEPENDENT OXYGENASE JMJD4"/>
    <property type="match status" value="1"/>
</dbReference>
<feature type="region of interest" description="Disordered" evidence="2">
    <location>
        <begin position="79"/>
        <end position="98"/>
    </location>
</feature>
<dbReference type="Pfam" id="PF13621">
    <property type="entry name" value="Cupin_8"/>
    <property type="match status" value="1"/>
</dbReference>
<dbReference type="GO" id="GO:0005737">
    <property type="term" value="C:cytoplasm"/>
    <property type="evidence" value="ECO:0007669"/>
    <property type="project" value="TreeGrafter"/>
</dbReference>
<feature type="compositionally biased region" description="Low complexity" evidence="2">
    <location>
        <begin position="180"/>
        <end position="194"/>
    </location>
</feature>
<dbReference type="GO" id="GO:0016706">
    <property type="term" value="F:2-oxoglutarate-dependent dioxygenase activity"/>
    <property type="evidence" value="ECO:0007669"/>
    <property type="project" value="TreeGrafter"/>
</dbReference>
<reference evidence="4 5" key="1">
    <citation type="journal article" date="2018" name="Plant J.">
        <title>Genome sequences of Chlorella sorokiniana UTEX 1602 and Micractinium conductrix SAG 241.80: implications to maltose excretion by a green alga.</title>
        <authorList>
            <person name="Arriola M.B."/>
            <person name="Velmurugan N."/>
            <person name="Zhang Y."/>
            <person name="Plunkett M.H."/>
            <person name="Hondzo H."/>
            <person name="Barney B.M."/>
        </authorList>
    </citation>
    <scope>NUCLEOTIDE SEQUENCE [LARGE SCALE GENOMIC DNA]</scope>
    <source>
        <strain evidence="4 5">SAG 241.80</strain>
    </source>
</reference>
<comment type="caution">
    <text evidence="4">The sequence shown here is derived from an EMBL/GenBank/DDBJ whole genome shotgun (WGS) entry which is preliminary data.</text>
</comment>
<dbReference type="InterPro" id="IPR050910">
    <property type="entry name" value="JMJD6_ArgDemeth/LysHydrox"/>
</dbReference>
<proteinExistence type="inferred from homology"/>
<evidence type="ECO:0000256" key="1">
    <source>
        <dbReference type="ARBA" id="ARBA00006801"/>
    </source>
</evidence>
<dbReference type="OrthoDB" id="424465at2759"/>
<evidence type="ECO:0000313" key="5">
    <source>
        <dbReference type="Proteomes" id="UP000239649"/>
    </source>
</evidence>
<keyword evidence="5" id="KW-1185">Reference proteome</keyword>
<dbReference type="InterPro" id="IPR041667">
    <property type="entry name" value="Cupin_8"/>
</dbReference>
<dbReference type="Proteomes" id="UP000239649">
    <property type="component" value="Unassembled WGS sequence"/>
</dbReference>
<feature type="compositionally biased region" description="Low complexity" evidence="2">
    <location>
        <begin position="203"/>
        <end position="215"/>
    </location>
</feature>
<dbReference type="EMBL" id="LHPF02000021">
    <property type="protein sequence ID" value="PSC70152.1"/>
    <property type="molecule type" value="Genomic_DNA"/>
</dbReference>
<dbReference type="AlphaFoldDB" id="A0A2P6V7U4"/>
<evidence type="ECO:0000259" key="3">
    <source>
        <dbReference type="PROSITE" id="PS51184"/>
    </source>
</evidence>
<dbReference type="PANTHER" id="PTHR12480">
    <property type="entry name" value="ARGININE DEMETHYLASE AND LYSYL-HYDROXYLASE JMJD"/>
    <property type="match status" value="1"/>
</dbReference>
<dbReference type="GO" id="GO:0045905">
    <property type="term" value="P:positive regulation of translational termination"/>
    <property type="evidence" value="ECO:0007669"/>
    <property type="project" value="TreeGrafter"/>
</dbReference>
<dbReference type="GO" id="GO:0043565">
    <property type="term" value="F:sequence-specific DNA binding"/>
    <property type="evidence" value="ECO:0007669"/>
    <property type="project" value="TreeGrafter"/>
</dbReference>
<feature type="region of interest" description="Disordered" evidence="2">
    <location>
        <begin position="179"/>
        <end position="216"/>
    </location>
</feature>
<evidence type="ECO:0000256" key="2">
    <source>
        <dbReference type="SAM" id="MobiDB-lite"/>
    </source>
</evidence>
<dbReference type="SMART" id="SM00558">
    <property type="entry name" value="JmjC"/>
    <property type="match status" value="1"/>
</dbReference>
<protein>
    <submittedName>
        <fullName evidence="4">JmjC domain-containing 4</fullName>
    </submittedName>
</protein>
<dbReference type="GO" id="GO:0005634">
    <property type="term" value="C:nucleus"/>
    <property type="evidence" value="ECO:0007669"/>
    <property type="project" value="TreeGrafter"/>
</dbReference>
<evidence type="ECO:0000313" key="4">
    <source>
        <dbReference type="EMBL" id="PSC70152.1"/>
    </source>
</evidence>
<organism evidence="4 5">
    <name type="scientific">Micractinium conductrix</name>
    <dbReference type="NCBI Taxonomy" id="554055"/>
    <lineage>
        <taxon>Eukaryota</taxon>
        <taxon>Viridiplantae</taxon>
        <taxon>Chlorophyta</taxon>
        <taxon>core chlorophytes</taxon>
        <taxon>Trebouxiophyceae</taxon>
        <taxon>Chlorellales</taxon>
        <taxon>Chlorellaceae</taxon>
        <taxon>Chlorella clade</taxon>
        <taxon>Micractinium</taxon>
    </lineage>
</organism>